<name>A0AAF0YMF7_9STAP</name>
<dbReference type="CDD" id="cd00077">
    <property type="entry name" value="HDc"/>
    <property type="match status" value="1"/>
</dbReference>
<dbReference type="PANTHER" id="PTHR35795">
    <property type="entry name" value="SLR1885 PROTEIN"/>
    <property type="match status" value="1"/>
</dbReference>
<dbReference type="EMBL" id="CP136964">
    <property type="protein sequence ID" value="WOS96419.1"/>
    <property type="molecule type" value="Genomic_DNA"/>
</dbReference>
<evidence type="ECO:0000313" key="9">
    <source>
        <dbReference type="Proteomes" id="UP000243626"/>
    </source>
</evidence>
<keyword evidence="5" id="KW-0408">Iron</keyword>
<protein>
    <recommendedName>
        <fullName evidence="1">bis(5'-nucleosyl)-tetraphosphatase (symmetrical)</fullName>
        <ecNumber evidence="1">3.6.1.41</ecNumber>
    </recommendedName>
</protein>
<dbReference type="EC" id="3.6.1.41" evidence="1"/>
<feature type="domain" description="HD" evidence="7">
    <location>
        <begin position="18"/>
        <end position="132"/>
    </location>
</feature>
<dbReference type="GO" id="GO:0046872">
    <property type="term" value="F:metal ion binding"/>
    <property type="evidence" value="ECO:0007669"/>
    <property type="project" value="UniProtKB-KW"/>
</dbReference>
<keyword evidence="2" id="KW-0479">Metal-binding</keyword>
<keyword evidence="3" id="KW-0547">Nucleotide-binding</keyword>
<evidence type="ECO:0000256" key="5">
    <source>
        <dbReference type="ARBA" id="ARBA00023004"/>
    </source>
</evidence>
<gene>
    <name evidence="8" type="primary">yqeK</name>
    <name evidence="8" type="ORF">CJ229_001355</name>
</gene>
<dbReference type="PROSITE" id="PS51831">
    <property type="entry name" value="HD"/>
    <property type="match status" value="1"/>
</dbReference>
<keyword evidence="9" id="KW-1185">Reference proteome</keyword>
<organism evidence="8 9">
    <name type="scientific">Nosocomiicoccus massiliensis</name>
    <dbReference type="NCBI Taxonomy" id="1232430"/>
    <lineage>
        <taxon>Bacteria</taxon>
        <taxon>Bacillati</taxon>
        <taxon>Bacillota</taxon>
        <taxon>Bacilli</taxon>
        <taxon>Bacillales</taxon>
        <taxon>Staphylococcaceae</taxon>
        <taxon>Nosocomiicoccus</taxon>
    </lineage>
</organism>
<keyword evidence="4 8" id="KW-0378">Hydrolase</keyword>
<dbReference type="KEGG" id="nmy:CJ229_001355"/>
<dbReference type="AlphaFoldDB" id="A0AAF0YMF7"/>
<dbReference type="InterPro" id="IPR006674">
    <property type="entry name" value="HD_domain"/>
</dbReference>
<dbReference type="RefSeq" id="WP_102167357.1">
    <property type="nucleotide sequence ID" value="NZ_CP136964.1"/>
</dbReference>
<evidence type="ECO:0000256" key="3">
    <source>
        <dbReference type="ARBA" id="ARBA00022741"/>
    </source>
</evidence>
<sequence>MNELEAKQLVQEKLPEKRFAHSLRVAETAVLMARLFKADEKKCHLAGLLHDYCKYDDLNDMHEIVKENSLDDELQLYTSAILHGPIAAFLIEKEFNIHDEEILLAIKNHTSGRADMNLVEKIIFVADYIEPARTTPGVEDIRDIVYNDHDLERAVFEITRRNICYLAEQGVKIYSETFKCYNYYN</sequence>
<dbReference type="SUPFAM" id="SSF109604">
    <property type="entry name" value="HD-domain/PDEase-like"/>
    <property type="match status" value="1"/>
</dbReference>
<evidence type="ECO:0000256" key="4">
    <source>
        <dbReference type="ARBA" id="ARBA00022801"/>
    </source>
</evidence>
<dbReference type="GO" id="GO:0000166">
    <property type="term" value="F:nucleotide binding"/>
    <property type="evidence" value="ECO:0007669"/>
    <property type="project" value="UniProtKB-KW"/>
</dbReference>
<dbReference type="SMART" id="SM00471">
    <property type="entry name" value="HDc"/>
    <property type="match status" value="1"/>
</dbReference>
<dbReference type="PANTHER" id="PTHR35795:SF1">
    <property type="entry name" value="BIS(5'-NUCLEOSYL)-TETRAPHOSPHATASE, SYMMETRICAL"/>
    <property type="match status" value="1"/>
</dbReference>
<evidence type="ECO:0000256" key="6">
    <source>
        <dbReference type="ARBA" id="ARBA00049417"/>
    </source>
</evidence>
<proteinExistence type="predicted"/>
<evidence type="ECO:0000259" key="7">
    <source>
        <dbReference type="PROSITE" id="PS51831"/>
    </source>
</evidence>
<dbReference type="InterPro" id="IPR003607">
    <property type="entry name" value="HD/PDEase_dom"/>
</dbReference>
<dbReference type="NCBIfam" id="TIGR00488">
    <property type="entry name" value="bis(5'-nucleosyl)-tetraphosphatase (symmetrical) YqeK"/>
    <property type="match status" value="1"/>
</dbReference>
<dbReference type="GO" id="GO:0008803">
    <property type="term" value="F:bis(5'-nucleosyl)-tetraphosphatase (symmetrical) activity"/>
    <property type="evidence" value="ECO:0007669"/>
    <property type="project" value="UniProtKB-EC"/>
</dbReference>
<dbReference type="InterPro" id="IPR005249">
    <property type="entry name" value="YqeK"/>
</dbReference>
<dbReference type="Proteomes" id="UP000243626">
    <property type="component" value="Chromosome"/>
</dbReference>
<evidence type="ECO:0000256" key="2">
    <source>
        <dbReference type="ARBA" id="ARBA00022723"/>
    </source>
</evidence>
<dbReference type="InterPro" id="IPR051094">
    <property type="entry name" value="Diverse_Catalytic_Enzymes"/>
</dbReference>
<accession>A0AAF0YMF7</accession>
<dbReference type="Pfam" id="PF01966">
    <property type="entry name" value="HD"/>
    <property type="match status" value="1"/>
</dbReference>
<comment type="catalytic activity">
    <reaction evidence="6">
        <text>P(1),P(4)-bis(5'-adenosyl) tetraphosphate + H2O = 2 ADP + 2 H(+)</text>
        <dbReference type="Rhea" id="RHEA:24252"/>
        <dbReference type="ChEBI" id="CHEBI:15377"/>
        <dbReference type="ChEBI" id="CHEBI:15378"/>
        <dbReference type="ChEBI" id="CHEBI:58141"/>
        <dbReference type="ChEBI" id="CHEBI:456216"/>
        <dbReference type="EC" id="3.6.1.41"/>
    </reaction>
</comment>
<reference evidence="8 9" key="2">
    <citation type="submission" date="2023-10" db="EMBL/GenBank/DDBJ databases">
        <authorList>
            <person name="Choi B."/>
        </authorList>
    </citation>
    <scope>NUCLEOTIDE SEQUENCE [LARGE SCALE GENOMIC DNA]</scope>
    <source>
        <strain evidence="8 9">UMB0959</strain>
    </source>
</reference>
<dbReference type="Gene3D" id="1.10.3210.10">
    <property type="entry name" value="Hypothetical protein af1432"/>
    <property type="match status" value="1"/>
</dbReference>
<evidence type="ECO:0000313" key="8">
    <source>
        <dbReference type="EMBL" id="WOS96419.1"/>
    </source>
</evidence>
<evidence type="ECO:0000256" key="1">
    <source>
        <dbReference type="ARBA" id="ARBA00012506"/>
    </source>
</evidence>
<reference evidence="9" key="1">
    <citation type="submission" date="2017-09" db="EMBL/GenBank/DDBJ databases">
        <title>Bacterial strain isolated from the female urinary microbiota.</title>
        <authorList>
            <person name="Thomas-White K."/>
            <person name="Kumar N."/>
            <person name="Forster S."/>
            <person name="Putonti C."/>
            <person name="Lawley T."/>
            <person name="Wolfe A.J."/>
        </authorList>
    </citation>
    <scope>NUCLEOTIDE SEQUENCE [LARGE SCALE GENOMIC DNA]</scope>
    <source>
        <strain evidence="9">UMB0959</strain>
    </source>
</reference>